<evidence type="ECO:0000256" key="1">
    <source>
        <dbReference type="ARBA" id="ARBA00006270"/>
    </source>
</evidence>
<reference evidence="4" key="1">
    <citation type="submission" date="2020-11" db="EMBL/GenBank/DDBJ databases">
        <authorList>
            <person name="Tran Van P."/>
        </authorList>
    </citation>
    <scope>NUCLEOTIDE SEQUENCE</scope>
</reference>
<sequence>MSSLESFEAKICLLGDSGVGKSSLVTRFVHNTFNAHNESTIGASFMTKTFVQNDTQFKFNIWDTAGQEMYRALAPMYYRQAAVCIVVYDVTQEESFRSVQSWVRELQTHLSRDKTLIAIVGNKCDLEFARKVATKDGKALAEAMNALFVETSAARDLNVRQLFQTIAQRLPPRETRPQSPGLRLDGASEAPPRDARKCC</sequence>
<evidence type="ECO:0000256" key="3">
    <source>
        <dbReference type="SAM" id="MobiDB-lite"/>
    </source>
</evidence>
<keyword evidence="2" id="KW-0547">Nucleotide-binding</keyword>
<dbReference type="SMART" id="SM00175">
    <property type="entry name" value="RAB"/>
    <property type="match status" value="1"/>
</dbReference>
<dbReference type="PROSITE" id="PS51420">
    <property type="entry name" value="RHO"/>
    <property type="match status" value="1"/>
</dbReference>
<dbReference type="NCBIfam" id="TIGR00231">
    <property type="entry name" value="small_GTP"/>
    <property type="match status" value="1"/>
</dbReference>
<dbReference type="GO" id="GO:0005525">
    <property type="term" value="F:GTP binding"/>
    <property type="evidence" value="ECO:0007669"/>
    <property type="project" value="InterPro"/>
</dbReference>
<evidence type="ECO:0000256" key="2">
    <source>
        <dbReference type="ARBA" id="ARBA00022741"/>
    </source>
</evidence>
<dbReference type="InterPro" id="IPR027417">
    <property type="entry name" value="P-loop_NTPase"/>
</dbReference>
<dbReference type="InterPro" id="IPR005225">
    <property type="entry name" value="Small_GTP-bd"/>
</dbReference>
<dbReference type="AlphaFoldDB" id="A0A7R9M7J4"/>
<dbReference type="Pfam" id="PF00071">
    <property type="entry name" value="Ras"/>
    <property type="match status" value="1"/>
</dbReference>
<accession>A0A7R9M7J4</accession>
<dbReference type="PROSITE" id="PS51419">
    <property type="entry name" value="RAB"/>
    <property type="match status" value="1"/>
</dbReference>
<dbReference type="FunFam" id="3.40.50.300:FF:000823">
    <property type="entry name" value="Small GTPase RAB, putative"/>
    <property type="match status" value="1"/>
</dbReference>
<dbReference type="SMART" id="SM00174">
    <property type="entry name" value="RHO"/>
    <property type="match status" value="1"/>
</dbReference>
<evidence type="ECO:0000313" key="5">
    <source>
        <dbReference type="Proteomes" id="UP000728032"/>
    </source>
</evidence>
<dbReference type="Gene3D" id="3.40.50.300">
    <property type="entry name" value="P-loop containing nucleotide triphosphate hydrolases"/>
    <property type="match status" value="1"/>
</dbReference>
<dbReference type="PRINTS" id="PR00449">
    <property type="entry name" value="RASTRNSFRMNG"/>
</dbReference>
<dbReference type="GO" id="GO:0003924">
    <property type="term" value="F:GTPase activity"/>
    <property type="evidence" value="ECO:0007669"/>
    <property type="project" value="InterPro"/>
</dbReference>
<dbReference type="CDD" id="cd01860">
    <property type="entry name" value="Rab5_related"/>
    <property type="match status" value="1"/>
</dbReference>
<feature type="region of interest" description="Disordered" evidence="3">
    <location>
        <begin position="168"/>
        <end position="199"/>
    </location>
</feature>
<keyword evidence="5" id="KW-1185">Reference proteome</keyword>
<gene>
    <name evidence="4" type="ORF">ONB1V03_LOCUS11714</name>
</gene>
<dbReference type="SUPFAM" id="SSF52540">
    <property type="entry name" value="P-loop containing nucleoside triphosphate hydrolases"/>
    <property type="match status" value="1"/>
</dbReference>
<comment type="similarity">
    <text evidence="1">Belongs to the small GTPase superfamily. Rab family.</text>
</comment>
<dbReference type="SMART" id="SM00176">
    <property type="entry name" value="RAN"/>
    <property type="match status" value="1"/>
</dbReference>
<dbReference type="PANTHER" id="PTHR47978">
    <property type="match status" value="1"/>
</dbReference>
<evidence type="ECO:0000313" key="4">
    <source>
        <dbReference type="EMBL" id="CAD7655069.1"/>
    </source>
</evidence>
<dbReference type="InterPro" id="IPR001806">
    <property type="entry name" value="Small_GTPase"/>
</dbReference>
<dbReference type="SMART" id="SM00173">
    <property type="entry name" value="RAS"/>
    <property type="match status" value="1"/>
</dbReference>
<dbReference type="PROSITE" id="PS51421">
    <property type="entry name" value="RAS"/>
    <property type="match status" value="1"/>
</dbReference>
<organism evidence="4">
    <name type="scientific">Oppiella nova</name>
    <dbReference type="NCBI Taxonomy" id="334625"/>
    <lineage>
        <taxon>Eukaryota</taxon>
        <taxon>Metazoa</taxon>
        <taxon>Ecdysozoa</taxon>
        <taxon>Arthropoda</taxon>
        <taxon>Chelicerata</taxon>
        <taxon>Arachnida</taxon>
        <taxon>Acari</taxon>
        <taxon>Acariformes</taxon>
        <taxon>Sarcoptiformes</taxon>
        <taxon>Oribatida</taxon>
        <taxon>Brachypylina</taxon>
        <taxon>Oppioidea</taxon>
        <taxon>Oppiidae</taxon>
        <taxon>Oppiella</taxon>
    </lineage>
</organism>
<dbReference type="EMBL" id="OC923786">
    <property type="protein sequence ID" value="CAD7655069.1"/>
    <property type="molecule type" value="Genomic_DNA"/>
</dbReference>
<dbReference type="EMBL" id="CAJPVJ010008961">
    <property type="protein sequence ID" value="CAG2172256.1"/>
    <property type="molecule type" value="Genomic_DNA"/>
</dbReference>
<dbReference type="OrthoDB" id="63533at2759"/>
<proteinExistence type="inferred from homology"/>
<name>A0A7R9M7J4_9ACAR</name>
<dbReference type="Proteomes" id="UP000728032">
    <property type="component" value="Unassembled WGS sequence"/>
</dbReference>
<protein>
    <submittedName>
        <fullName evidence="4">Uncharacterized protein</fullName>
    </submittedName>
</protein>